<proteinExistence type="predicted"/>
<evidence type="ECO:0000256" key="1">
    <source>
        <dbReference type="SAM" id="MobiDB-lite"/>
    </source>
</evidence>
<gene>
    <name evidence="2" type="ORF">DVS28_a3640</name>
</gene>
<keyword evidence="3" id="KW-1185">Reference proteome</keyword>
<organism evidence="2 3">
    <name type="scientific">Euzebya pacifica</name>
    <dbReference type="NCBI Taxonomy" id="1608957"/>
    <lineage>
        <taxon>Bacteria</taxon>
        <taxon>Bacillati</taxon>
        <taxon>Actinomycetota</taxon>
        <taxon>Nitriliruptoria</taxon>
        <taxon>Euzebyales</taxon>
    </lineage>
</organism>
<protein>
    <submittedName>
        <fullName evidence="2">Uncharacterized protein</fullName>
    </submittedName>
</protein>
<sequence length="99" mass="10736">MAAVPSSFSCSAETTTTSQQGGRVRFRVWLLQFAHATAHGSDARNGTRYRPRAYPTMQRCMGTVCRVRGRGATRTVGCEGRLPPSDWLTGPCGLPRGCC</sequence>
<evidence type="ECO:0000313" key="3">
    <source>
        <dbReference type="Proteomes" id="UP000264006"/>
    </source>
</evidence>
<dbReference type="Proteomes" id="UP000264006">
    <property type="component" value="Chromosome"/>
</dbReference>
<dbReference type="EMBL" id="CP031165">
    <property type="protein sequence ID" value="AXV08313.1"/>
    <property type="molecule type" value="Genomic_DNA"/>
</dbReference>
<accession>A0A346Y1G6</accession>
<dbReference type="KEGG" id="euz:DVS28_a3640"/>
<feature type="region of interest" description="Disordered" evidence="1">
    <location>
        <begin position="1"/>
        <end position="20"/>
    </location>
</feature>
<dbReference type="AlphaFoldDB" id="A0A346Y1G6"/>
<evidence type="ECO:0000313" key="2">
    <source>
        <dbReference type="EMBL" id="AXV08313.1"/>
    </source>
</evidence>
<reference evidence="2 3" key="1">
    <citation type="submission" date="2018-09" db="EMBL/GenBank/DDBJ databases">
        <title>Complete genome sequence of Euzebya sp. DY32-46 isolated from seawater of Pacific Ocean.</title>
        <authorList>
            <person name="Xu L."/>
            <person name="Wu Y.-H."/>
            <person name="Xu X.-W."/>
        </authorList>
    </citation>
    <scope>NUCLEOTIDE SEQUENCE [LARGE SCALE GENOMIC DNA]</scope>
    <source>
        <strain evidence="2 3">DY32-46</strain>
    </source>
</reference>
<name>A0A346Y1G6_9ACTN</name>